<name>A0ABQ8F4E6_9FUNG</name>
<evidence type="ECO:0000313" key="4">
    <source>
        <dbReference type="EMBL" id="KAH6591699.1"/>
    </source>
</evidence>
<sequence>MKYPVFGVLSIFSISVYAASIPDYVENTPLLVKRQVYPDDLPTGSMYQSQNPEGESFDSNPPQSGMISPNVDTGSDTDSFSGEQEGASHSFNEPDLSDSTTRTMSETPSNNDPDTPFGGQPEQQLEEAYSSDAITVGGKARISPCPDGSIPKGPSAKCHDTAHFIEKINEGSQAGKDVHALFITASKTKLELSEMVKHSEACKEHIAKLEARKTEQLDADGSKNLQAAIDATVTGCRFKAERAEELIKEIQDDMEKVEEAYDRQRSSYEGAKDIFISLIPSVTLSSFGLDGDINHSLE</sequence>
<dbReference type="EMBL" id="JAFCIX010000402">
    <property type="protein sequence ID" value="KAH6591699.1"/>
    <property type="molecule type" value="Genomic_DNA"/>
</dbReference>
<feature type="compositionally biased region" description="Polar residues" evidence="2">
    <location>
        <begin position="45"/>
        <end position="113"/>
    </location>
</feature>
<feature type="coiled-coil region" evidence="1">
    <location>
        <begin position="240"/>
        <end position="267"/>
    </location>
</feature>
<evidence type="ECO:0000256" key="2">
    <source>
        <dbReference type="SAM" id="MobiDB-lite"/>
    </source>
</evidence>
<feature type="region of interest" description="Disordered" evidence="2">
    <location>
        <begin position="42"/>
        <end position="124"/>
    </location>
</feature>
<keyword evidence="1" id="KW-0175">Coiled coil</keyword>
<evidence type="ECO:0000256" key="1">
    <source>
        <dbReference type="SAM" id="Coils"/>
    </source>
</evidence>
<accession>A0ABQ8F4E6</accession>
<organism evidence="4 5">
    <name type="scientific">Batrachochytrium salamandrivorans</name>
    <dbReference type="NCBI Taxonomy" id="1357716"/>
    <lineage>
        <taxon>Eukaryota</taxon>
        <taxon>Fungi</taxon>
        <taxon>Fungi incertae sedis</taxon>
        <taxon>Chytridiomycota</taxon>
        <taxon>Chytridiomycota incertae sedis</taxon>
        <taxon>Chytridiomycetes</taxon>
        <taxon>Rhizophydiales</taxon>
        <taxon>Rhizophydiales incertae sedis</taxon>
        <taxon>Batrachochytrium</taxon>
    </lineage>
</organism>
<comment type="caution">
    <text evidence="4">The sequence shown here is derived from an EMBL/GenBank/DDBJ whole genome shotgun (WGS) entry which is preliminary data.</text>
</comment>
<evidence type="ECO:0000256" key="3">
    <source>
        <dbReference type="SAM" id="SignalP"/>
    </source>
</evidence>
<reference evidence="4 5" key="1">
    <citation type="submission" date="2021-02" db="EMBL/GenBank/DDBJ databases">
        <title>Variation within the Batrachochytrium salamandrivorans European outbreak.</title>
        <authorList>
            <person name="Kelly M."/>
            <person name="Pasmans F."/>
            <person name="Shea T.P."/>
            <person name="Munoz J.F."/>
            <person name="Carranza S."/>
            <person name="Cuomo C.A."/>
            <person name="Martel A."/>
        </authorList>
    </citation>
    <scope>NUCLEOTIDE SEQUENCE [LARGE SCALE GENOMIC DNA]</scope>
    <source>
        <strain evidence="4 5">AMFP18/2</strain>
    </source>
</reference>
<evidence type="ECO:0000313" key="5">
    <source>
        <dbReference type="Proteomes" id="UP001648503"/>
    </source>
</evidence>
<feature type="chain" id="PRO_5045166433" evidence="3">
    <location>
        <begin position="19"/>
        <end position="298"/>
    </location>
</feature>
<gene>
    <name evidence="4" type="ORF">BASA50_008557</name>
</gene>
<protein>
    <submittedName>
        <fullName evidence="4">Uncharacterized protein</fullName>
    </submittedName>
</protein>
<feature type="signal peptide" evidence="3">
    <location>
        <begin position="1"/>
        <end position="18"/>
    </location>
</feature>
<dbReference type="Proteomes" id="UP001648503">
    <property type="component" value="Unassembled WGS sequence"/>
</dbReference>
<keyword evidence="5" id="KW-1185">Reference proteome</keyword>
<proteinExistence type="predicted"/>
<keyword evidence="3" id="KW-0732">Signal</keyword>